<protein>
    <recommendedName>
        <fullName evidence="5">Trichohyalin-plectin-homology domain-containing protein</fullName>
    </recommendedName>
</protein>
<reference evidence="3" key="1">
    <citation type="submission" date="2022-11" db="EMBL/GenBank/DDBJ databases">
        <title>Centuries of genome instability and evolution in soft-shell clam transmissible cancer (bioRxiv).</title>
        <authorList>
            <person name="Hart S.F.M."/>
            <person name="Yonemitsu M.A."/>
            <person name="Giersch R.M."/>
            <person name="Beal B.F."/>
            <person name="Arriagada G."/>
            <person name="Davis B.W."/>
            <person name="Ostrander E.A."/>
            <person name="Goff S.P."/>
            <person name="Metzger M.J."/>
        </authorList>
    </citation>
    <scope>NUCLEOTIDE SEQUENCE</scope>
    <source>
        <strain evidence="3">MELC-2E11</strain>
        <tissue evidence="3">Siphon/mantle</tissue>
    </source>
</reference>
<feature type="compositionally biased region" description="Basic and acidic residues" evidence="2">
    <location>
        <begin position="234"/>
        <end position="258"/>
    </location>
</feature>
<accession>A0ABY7DAR4</accession>
<evidence type="ECO:0000313" key="4">
    <source>
        <dbReference type="Proteomes" id="UP001164746"/>
    </source>
</evidence>
<organism evidence="3 4">
    <name type="scientific">Mya arenaria</name>
    <name type="common">Soft-shell clam</name>
    <dbReference type="NCBI Taxonomy" id="6604"/>
    <lineage>
        <taxon>Eukaryota</taxon>
        <taxon>Metazoa</taxon>
        <taxon>Spiralia</taxon>
        <taxon>Lophotrochozoa</taxon>
        <taxon>Mollusca</taxon>
        <taxon>Bivalvia</taxon>
        <taxon>Autobranchia</taxon>
        <taxon>Heteroconchia</taxon>
        <taxon>Euheterodonta</taxon>
        <taxon>Imparidentia</taxon>
        <taxon>Neoheterodontei</taxon>
        <taxon>Myida</taxon>
        <taxon>Myoidea</taxon>
        <taxon>Myidae</taxon>
        <taxon>Mya</taxon>
    </lineage>
</organism>
<proteinExistence type="predicted"/>
<dbReference type="EMBL" id="CP111012">
    <property type="protein sequence ID" value="WAQ93872.1"/>
    <property type="molecule type" value="Genomic_DNA"/>
</dbReference>
<evidence type="ECO:0000256" key="2">
    <source>
        <dbReference type="SAM" id="MobiDB-lite"/>
    </source>
</evidence>
<dbReference type="Proteomes" id="UP001164746">
    <property type="component" value="Chromosome 1"/>
</dbReference>
<name>A0ABY7DAR4_MYAAR</name>
<feature type="coiled-coil region" evidence="1">
    <location>
        <begin position="82"/>
        <end position="114"/>
    </location>
</feature>
<evidence type="ECO:0000313" key="3">
    <source>
        <dbReference type="EMBL" id="WAQ93872.1"/>
    </source>
</evidence>
<feature type="region of interest" description="Disordered" evidence="2">
    <location>
        <begin position="230"/>
        <end position="258"/>
    </location>
</feature>
<evidence type="ECO:0008006" key="5">
    <source>
        <dbReference type="Google" id="ProtNLM"/>
    </source>
</evidence>
<gene>
    <name evidence="3" type="ORF">MAR_006343</name>
</gene>
<keyword evidence="4" id="KW-1185">Reference proteome</keyword>
<evidence type="ECO:0000256" key="1">
    <source>
        <dbReference type="SAM" id="Coils"/>
    </source>
</evidence>
<sequence length="340" mass="41414">MYHDTRSVYSDIHLPEKNNLVTPRPITDLGIRRALKKDGDLAKLKVPPQRLKNSIAWDTEKNDKDNFRLEKQKNHKAKVEIMREEDRQMVQLKKEKEIQEMVKWEDEHKEKQEKNWWDLNSREYDRRLQEKAEHDRKRLQAEEKRETIIHDEIQRIARENEEERLYYTKRHVVYEKKAKAKEDERMKHALKAHSKQEKQQHKRMMKMLQKTQKGIEKANDTLAKAFDSVSKQIQTEREEKEREQRKNMKKLQKDAMRWSKKVNKEIKDRESRMSMEQEKRTKIMEKTRHVAHDTRILRNKLLDRYGAENFDKKVIRVERFHSLGTRPSTQDWNTSNISLL</sequence>
<keyword evidence="1" id="KW-0175">Coiled coil</keyword>